<reference evidence="2 3" key="1">
    <citation type="journal article" date="2016" name="Nat. Commun.">
        <title>Thousands of microbial genomes shed light on interconnected biogeochemical processes in an aquifer system.</title>
        <authorList>
            <person name="Anantharaman K."/>
            <person name="Brown C.T."/>
            <person name="Hug L.A."/>
            <person name="Sharon I."/>
            <person name="Castelle C.J."/>
            <person name="Probst A.J."/>
            <person name="Thomas B.C."/>
            <person name="Singh A."/>
            <person name="Wilkins M.J."/>
            <person name="Karaoz U."/>
            <person name="Brodie E.L."/>
            <person name="Williams K.H."/>
            <person name="Hubbard S.S."/>
            <person name="Banfield J.F."/>
        </authorList>
    </citation>
    <scope>NUCLEOTIDE SEQUENCE [LARGE SCALE GENOMIC DNA]</scope>
</reference>
<evidence type="ECO:0000256" key="1">
    <source>
        <dbReference type="SAM" id="Phobius"/>
    </source>
</evidence>
<feature type="transmembrane region" description="Helical" evidence="1">
    <location>
        <begin position="36"/>
        <end position="58"/>
    </location>
</feature>
<keyword evidence="1" id="KW-1133">Transmembrane helix</keyword>
<dbReference type="Proteomes" id="UP000178068">
    <property type="component" value="Unassembled WGS sequence"/>
</dbReference>
<evidence type="ECO:0000313" key="2">
    <source>
        <dbReference type="EMBL" id="OGY30344.1"/>
    </source>
</evidence>
<feature type="transmembrane region" description="Helical" evidence="1">
    <location>
        <begin position="64"/>
        <end position="85"/>
    </location>
</feature>
<accession>A0A1G1WRQ1</accession>
<name>A0A1G1WRQ1_9BACT</name>
<keyword evidence="1" id="KW-0472">Membrane</keyword>
<dbReference type="AlphaFoldDB" id="A0A1G1WRQ1"/>
<organism evidence="2 3">
    <name type="scientific">Candidatus Woykebacteria bacterium RIFCSPHIGHO2_12_FULL_45_10</name>
    <dbReference type="NCBI Taxonomy" id="1802603"/>
    <lineage>
        <taxon>Bacteria</taxon>
        <taxon>Candidatus Woykeibacteriota</taxon>
    </lineage>
</organism>
<proteinExistence type="predicted"/>
<comment type="caution">
    <text evidence="2">The sequence shown here is derived from an EMBL/GenBank/DDBJ whole genome shotgun (WGS) entry which is preliminary data.</text>
</comment>
<keyword evidence="1" id="KW-0812">Transmembrane</keyword>
<dbReference type="EMBL" id="MHCZ01000007">
    <property type="protein sequence ID" value="OGY30344.1"/>
    <property type="molecule type" value="Genomic_DNA"/>
</dbReference>
<feature type="transmembrane region" description="Helical" evidence="1">
    <location>
        <begin position="6"/>
        <end position="24"/>
    </location>
</feature>
<sequence>MAKGSLTDGMVVLFILVLATPFYLLDKETLRGRTELSIAATFGSFNALLFLIGGVAAFSVGHGAVALGLLAVVVLDLVLVCAASFRQLVS</sequence>
<dbReference type="STRING" id="1802603.A3F35_00760"/>
<protein>
    <submittedName>
        <fullName evidence="2">Uncharacterized protein</fullName>
    </submittedName>
</protein>
<gene>
    <name evidence="2" type="ORF">A3F35_00760</name>
</gene>
<evidence type="ECO:0000313" key="3">
    <source>
        <dbReference type="Proteomes" id="UP000178068"/>
    </source>
</evidence>